<dbReference type="PANTHER" id="PTHR32438">
    <property type="entry name" value="4-ALPHA-GLUCANOTRANSFERASE DPE1, CHLOROPLASTIC/AMYLOPLASTIC"/>
    <property type="match status" value="1"/>
</dbReference>
<evidence type="ECO:0000256" key="11">
    <source>
        <dbReference type="SAM" id="MobiDB-lite"/>
    </source>
</evidence>
<evidence type="ECO:0000313" key="13">
    <source>
        <dbReference type="Proteomes" id="UP000194161"/>
    </source>
</evidence>
<gene>
    <name evidence="12" type="ORF">CAL15_06885</name>
</gene>
<dbReference type="AlphaFoldDB" id="A0A1W6ZBB2"/>
<dbReference type="EMBL" id="CP021111">
    <property type="protein sequence ID" value="ARP94134.1"/>
    <property type="molecule type" value="Genomic_DNA"/>
</dbReference>
<evidence type="ECO:0000313" key="12">
    <source>
        <dbReference type="EMBL" id="ARP94134.1"/>
    </source>
</evidence>
<dbReference type="GO" id="GO:0004134">
    <property type="term" value="F:4-alpha-glucanotransferase activity"/>
    <property type="evidence" value="ECO:0007669"/>
    <property type="project" value="UniProtKB-EC"/>
</dbReference>
<dbReference type="STRING" id="463040.CAL15_06885"/>
<comment type="similarity">
    <text evidence="2 10">Belongs to the disproportionating enzyme family.</text>
</comment>
<name>A0A1W6ZBB2_9BORD</name>
<feature type="region of interest" description="Disordered" evidence="11">
    <location>
        <begin position="47"/>
        <end position="84"/>
    </location>
</feature>
<dbReference type="Pfam" id="PF02446">
    <property type="entry name" value="Glyco_hydro_77"/>
    <property type="match status" value="1"/>
</dbReference>
<keyword evidence="7 10" id="KW-0119">Carbohydrate metabolism</keyword>
<accession>A0A1W6ZBB2</accession>
<evidence type="ECO:0000256" key="8">
    <source>
        <dbReference type="ARBA" id="ARBA00031423"/>
    </source>
</evidence>
<dbReference type="SUPFAM" id="SSF51445">
    <property type="entry name" value="(Trans)glycosidases"/>
    <property type="match status" value="1"/>
</dbReference>
<dbReference type="OrthoDB" id="9763489at2"/>
<evidence type="ECO:0000256" key="10">
    <source>
        <dbReference type="RuleBase" id="RU361207"/>
    </source>
</evidence>
<dbReference type="EC" id="2.4.1.25" evidence="3 10"/>
<evidence type="ECO:0000256" key="5">
    <source>
        <dbReference type="ARBA" id="ARBA00022676"/>
    </source>
</evidence>
<dbReference type="GO" id="GO:0005975">
    <property type="term" value="P:carbohydrate metabolic process"/>
    <property type="evidence" value="ECO:0007669"/>
    <property type="project" value="InterPro"/>
</dbReference>
<evidence type="ECO:0000256" key="6">
    <source>
        <dbReference type="ARBA" id="ARBA00022679"/>
    </source>
</evidence>
<dbReference type="NCBIfam" id="TIGR00217">
    <property type="entry name" value="malQ"/>
    <property type="match status" value="1"/>
</dbReference>
<evidence type="ECO:0000256" key="3">
    <source>
        <dbReference type="ARBA" id="ARBA00012560"/>
    </source>
</evidence>
<keyword evidence="5 10" id="KW-0328">Glycosyltransferase</keyword>
<dbReference type="RefSeq" id="WP_086077902.1">
    <property type="nucleotide sequence ID" value="NZ_CP021111.1"/>
</dbReference>
<comment type="catalytic activity">
    <reaction evidence="1 10">
        <text>Transfers a segment of a (1-&gt;4)-alpha-D-glucan to a new position in an acceptor, which may be glucose or a (1-&gt;4)-alpha-D-glucan.</text>
        <dbReference type="EC" id="2.4.1.25"/>
    </reaction>
</comment>
<organism evidence="12 13">
    <name type="scientific">Bordetella genomosp. 13</name>
    <dbReference type="NCBI Taxonomy" id="463040"/>
    <lineage>
        <taxon>Bacteria</taxon>
        <taxon>Pseudomonadati</taxon>
        <taxon>Pseudomonadota</taxon>
        <taxon>Betaproteobacteria</taxon>
        <taxon>Burkholderiales</taxon>
        <taxon>Alcaligenaceae</taxon>
        <taxon>Bordetella</taxon>
    </lineage>
</organism>
<dbReference type="InterPro" id="IPR003385">
    <property type="entry name" value="Glyco_hydro_77"/>
</dbReference>
<dbReference type="InterPro" id="IPR017853">
    <property type="entry name" value="GH"/>
</dbReference>
<keyword evidence="6 10" id="KW-0808">Transferase</keyword>
<proteinExistence type="inferred from homology"/>
<evidence type="ECO:0000256" key="2">
    <source>
        <dbReference type="ARBA" id="ARBA00005684"/>
    </source>
</evidence>
<dbReference type="Gene3D" id="3.20.20.80">
    <property type="entry name" value="Glycosidases"/>
    <property type="match status" value="1"/>
</dbReference>
<evidence type="ECO:0000256" key="1">
    <source>
        <dbReference type="ARBA" id="ARBA00000439"/>
    </source>
</evidence>
<keyword evidence="13" id="KW-1185">Reference proteome</keyword>
<dbReference type="PANTHER" id="PTHR32438:SF5">
    <property type="entry name" value="4-ALPHA-GLUCANOTRANSFERASE DPE1, CHLOROPLASTIC_AMYLOPLASTIC"/>
    <property type="match status" value="1"/>
</dbReference>
<dbReference type="KEGG" id="bgm:CAL15_06885"/>
<sequence>MAESARAGQALSQLAELAGIQEHWTDAGGTRRRVSPDTLRVMLEALGLPAGSPEQLRDSTTRMQKQAPRGRGGRDGESTGTGAPVQLDCLRSGAADDALLICEAGGTVRVAAGGALPYRIDCEDGTVQHGRLDGPPDDYRLTVPGKPGYHKLLVGERRATLAVCPSACPSVADLVPDRPHRAWGIAAQIGSLRQRDAACPTSGYGDFGALAALARTAGRLGADALAISPAHAMFSAMPQRYSPYSPSSRLFLNAVYAAPGAVLGPDAVRNATRDLAGQIARLEASDLIDWAQAAALRLRVLRRLHDQLGAAPRAVQSRYAAYRQAASPALLAHAVFEAMQAEAAARDEPEGTVPPYPGAEGVRAYAQAHAREVDFHIYAQWLAEESLRQAHEAGRHSGMGIGLIADMAVGTATDGSQVWADAQAYLAGMTVGAPPDIYNPKGQSWGVTSFAPHMLRATGYRAFLDTMQAGLRHAGGLRIDHILGLTRLWAVPPGADPADGAYLRYPLDDLLLLTALEAHRHRALIVGENLGTVPEGLNERLEQRGLLGTEVLWFQREQPSARQRNKQAVFMPPGRWSAHALAMPTTHDLPTLCGWWHERDIDWRARLHGLQGEEETAARAQRADDRALLWKALQEAHVVEAGDVPAQAPVAAMLQFVGQSPGALMLAPLEDLYGMQEQPNVPGTIDEHPNWRRRMREDPARLPEHPGAMKRVEAIRLGRKHS</sequence>
<dbReference type="Proteomes" id="UP000194161">
    <property type="component" value="Chromosome"/>
</dbReference>
<evidence type="ECO:0000256" key="7">
    <source>
        <dbReference type="ARBA" id="ARBA00023277"/>
    </source>
</evidence>
<protein>
    <recommendedName>
        <fullName evidence="4 10">4-alpha-glucanotransferase</fullName>
        <ecNumber evidence="3 10">2.4.1.25</ecNumber>
    </recommendedName>
    <alternativeName>
        <fullName evidence="8 10">Amylomaltase</fullName>
    </alternativeName>
    <alternativeName>
        <fullName evidence="9 10">Disproportionating enzyme</fullName>
    </alternativeName>
</protein>
<reference evidence="12 13" key="1">
    <citation type="submission" date="2017-05" db="EMBL/GenBank/DDBJ databases">
        <title>Complete and WGS of Bordetella genogroups.</title>
        <authorList>
            <person name="Spilker T."/>
            <person name="LiPuma J."/>
        </authorList>
    </citation>
    <scope>NUCLEOTIDE SEQUENCE [LARGE SCALE GENOMIC DNA]</scope>
    <source>
        <strain evidence="12 13">AU7206</strain>
    </source>
</reference>
<evidence type="ECO:0000256" key="4">
    <source>
        <dbReference type="ARBA" id="ARBA00020295"/>
    </source>
</evidence>
<evidence type="ECO:0000256" key="9">
    <source>
        <dbReference type="ARBA" id="ARBA00031501"/>
    </source>
</evidence>